<dbReference type="SMART" id="SM00267">
    <property type="entry name" value="GGDEF"/>
    <property type="match status" value="1"/>
</dbReference>
<protein>
    <recommendedName>
        <fullName evidence="1">diguanylate cyclase</fullName>
        <ecNumber evidence="1">2.7.7.65</ecNumber>
    </recommendedName>
</protein>
<dbReference type="InterPro" id="IPR043128">
    <property type="entry name" value="Rev_trsase/Diguanyl_cyclase"/>
</dbReference>
<dbReference type="CDD" id="cd01949">
    <property type="entry name" value="GGDEF"/>
    <property type="match status" value="1"/>
</dbReference>
<feature type="domain" description="GGDEF" evidence="3">
    <location>
        <begin position="116"/>
        <end position="247"/>
    </location>
</feature>
<dbReference type="InterPro" id="IPR029787">
    <property type="entry name" value="Nucleotide_cyclase"/>
</dbReference>
<dbReference type="GO" id="GO:1902201">
    <property type="term" value="P:negative regulation of bacterial-type flagellum-dependent cell motility"/>
    <property type="evidence" value="ECO:0007669"/>
    <property type="project" value="TreeGrafter"/>
</dbReference>
<name>D5RKT2_9PROT</name>
<organism evidence="4 5">
    <name type="scientific">Pseudoroseomonas cervicalis ATCC 49957</name>
    <dbReference type="NCBI Taxonomy" id="525371"/>
    <lineage>
        <taxon>Bacteria</taxon>
        <taxon>Pseudomonadati</taxon>
        <taxon>Pseudomonadota</taxon>
        <taxon>Alphaproteobacteria</taxon>
        <taxon>Acetobacterales</taxon>
        <taxon>Roseomonadaceae</taxon>
        <taxon>Roseomonas</taxon>
    </lineage>
</organism>
<keyword evidence="2" id="KW-0812">Transmembrane</keyword>
<dbReference type="GO" id="GO:0052621">
    <property type="term" value="F:diguanylate cyclase activity"/>
    <property type="evidence" value="ECO:0007669"/>
    <property type="project" value="UniProtKB-EC"/>
</dbReference>
<dbReference type="AlphaFoldDB" id="D5RKT2"/>
<accession>D5RKT2</accession>
<gene>
    <name evidence="4" type="ORF">HMPREF0731_1692</name>
</gene>
<dbReference type="PROSITE" id="PS50887">
    <property type="entry name" value="GGDEF"/>
    <property type="match status" value="1"/>
</dbReference>
<evidence type="ECO:0000256" key="1">
    <source>
        <dbReference type="ARBA" id="ARBA00012528"/>
    </source>
</evidence>
<dbReference type="PANTHER" id="PTHR45138">
    <property type="entry name" value="REGULATORY COMPONENTS OF SENSORY TRANSDUCTION SYSTEM"/>
    <property type="match status" value="1"/>
</dbReference>
<feature type="transmembrane region" description="Helical" evidence="2">
    <location>
        <begin position="56"/>
        <end position="75"/>
    </location>
</feature>
<keyword evidence="2" id="KW-1133">Transmembrane helix</keyword>
<dbReference type="SUPFAM" id="SSF55073">
    <property type="entry name" value="Nucleotide cyclase"/>
    <property type="match status" value="1"/>
</dbReference>
<dbReference type="EC" id="2.7.7.65" evidence="1"/>
<dbReference type="Pfam" id="PF00990">
    <property type="entry name" value="GGDEF"/>
    <property type="match status" value="1"/>
</dbReference>
<dbReference type="RefSeq" id="WP_007004916.1">
    <property type="nucleotide sequence ID" value="NZ_GG770780.1"/>
</dbReference>
<proteinExistence type="predicted"/>
<dbReference type="OrthoDB" id="9812260at2"/>
<sequence>MRELFRRIAAPQLRDRAGLARYVATATGAAVLLALAVDVAQQLLFFTDWPTALRSWAVTIVIATGIGVLLLGWIGRAHLALYEAKQQAERLSRTDPLTGLANRRALLEAAERGDLALMALVIIDLDHFKRVNDTHGHRVGDAVLQAVSGILAAELGEEGVLARLGGEEFALLAPGEAPAALLARLVRLRDRLADQPVVAEGRAVSVTISAGVALRQAGSFDALYGEADRALYAAKQGGRNRICLSEPLRHLCPDLPQRRGAA</sequence>
<comment type="caution">
    <text evidence="4">The sequence shown here is derived from an EMBL/GenBank/DDBJ whole genome shotgun (WGS) entry which is preliminary data.</text>
</comment>
<dbReference type="Gene3D" id="3.30.70.270">
    <property type="match status" value="1"/>
</dbReference>
<dbReference type="EMBL" id="ADVL01000280">
    <property type="protein sequence ID" value="EFH12089.1"/>
    <property type="molecule type" value="Genomic_DNA"/>
</dbReference>
<dbReference type="Proteomes" id="UP000005324">
    <property type="component" value="Unassembled WGS sequence"/>
</dbReference>
<evidence type="ECO:0000313" key="5">
    <source>
        <dbReference type="Proteomes" id="UP000005324"/>
    </source>
</evidence>
<dbReference type="HOGENOM" id="CLU_000445_11_16_5"/>
<dbReference type="GO" id="GO:0043709">
    <property type="term" value="P:cell adhesion involved in single-species biofilm formation"/>
    <property type="evidence" value="ECO:0007669"/>
    <property type="project" value="TreeGrafter"/>
</dbReference>
<evidence type="ECO:0000313" key="4">
    <source>
        <dbReference type="EMBL" id="EFH12089.1"/>
    </source>
</evidence>
<evidence type="ECO:0000256" key="2">
    <source>
        <dbReference type="SAM" id="Phobius"/>
    </source>
</evidence>
<keyword evidence="5" id="KW-1185">Reference proteome</keyword>
<feature type="transmembrane region" description="Helical" evidence="2">
    <location>
        <begin position="21"/>
        <end position="44"/>
    </location>
</feature>
<keyword evidence="2" id="KW-0472">Membrane</keyword>
<dbReference type="InterPro" id="IPR000160">
    <property type="entry name" value="GGDEF_dom"/>
</dbReference>
<reference evidence="4 5" key="1">
    <citation type="submission" date="2010-04" db="EMBL/GenBank/DDBJ databases">
        <authorList>
            <person name="Qin X."/>
            <person name="Bachman B."/>
            <person name="Battles P."/>
            <person name="Bell A."/>
            <person name="Bess C."/>
            <person name="Bickham C."/>
            <person name="Chaboub L."/>
            <person name="Chen D."/>
            <person name="Coyle M."/>
            <person name="Deiros D.R."/>
            <person name="Dinh H."/>
            <person name="Forbes L."/>
            <person name="Fowler G."/>
            <person name="Francisco L."/>
            <person name="Fu Q."/>
            <person name="Gubbala S."/>
            <person name="Hale W."/>
            <person name="Han Y."/>
            <person name="Hemphill L."/>
            <person name="Highlander S.K."/>
            <person name="Hirani K."/>
            <person name="Hogues M."/>
            <person name="Jackson L."/>
            <person name="Jakkamsetti A."/>
            <person name="Javaid M."/>
            <person name="Jiang H."/>
            <person name="Korchina V."/>
            <person name="Kovar C."/>
            <person name="Lara F."/>
            <person name="Lee S."/>
            <person name="Mata R."/>
            <person name="Mathew T."/>
            <person name="Moen C."/>
            <person name="Morales K."/>
            <person name="Munidasa M."/>
            <person name="Nazareth L."/>
            <person name="Ngo R."/>
            <person name="Nguyen L."/>
            <person name="Okwuonu G."/>
            <person name="Ongeri F."/>
            <person name="Patil S."/>
            <person name="Petrosino J."/>
            <person name="Pham C."/>
            <person name="Pham P."/>
            <person name="Pu L.-L."/>
            <person name="Puazo M."/>
            <person name="Raj R."/>
            <person name="Reid J."/>
            <person name="Rouhana J."/>
            <person name="Saada N."/>
            <person name="Shang Y."/>
            <person name="Simmons D."/>
            <person name="Thornton R."/>
            <person name="Warren J."/>
            <person name="Weissenberger G."/>
            <person name="Zhang J."/>
            <person name="Zhang L."/>
            <person name="Zhou C."/>
            <person name="Zhu D."/>
            <person name="Muzny D."/>
            <person name="Worley K."/>
            <person name="Gibbs R."/>
        </authorList>
    </citation>
    <scope>NUCLEOTIDE SEQUENCE [LARGE SCALE GENOMIC DNA]</scope>
    <source>
        <strain evidence="4 5">ATCC 49957</strain>
    </source>
</reference>
<evidence type="ECO:0000259" key="3">
    <source>
        <dbReference type="PROSITE" id="PS50887"/>
    </source>
</evidence>
<dbReference type="NCBIfam" id="TIGR00254">
    <property type="entry name" value="GGDEF"/>
    <property type="match status" value="1"/>
</dbReference>
<dbReference type="InterPro" id="IPR050469">
    <property type="entry name" value="Diguanylate_Cyclase"/>
</dbReference>
<dbReference type="GO" id="GO:0005886">
    <property type="term" value="C:plasma membrane"/>
    <property type="evidence" value="ECO:0007669"/>
    <property type="project" value="TreeGrafter"/>
</dbReference>
<dbReference type="PANTHER" id="PTHR45138:SF24">
    <property type="entry name" value="DIGUANYLATE CYCLASE DGCC-RELATED"/>
    <property type="match status" value="1"/>
</dbReference>